<organism evidence="7 8">
    <name type="scientific">Chlorobaculum limnaeum</name>
    <dbReference type="NCBI Taxonomy" id="274537"/>
    <lineage>
        <taxon>Bacteria</taxon>
        <taxon>Pseudomonadati</taxon>
        <taxon>Chlorobiota</taxon>
        <taxon>Chlorobiia</taxon>
        <taxon>Chlorobiales</taxon>
        <taxon>Chlorobiaceae</taxon>
        <taxon>Chlorobaculum</taxon>
    </lineage>
</organism>
<gene>
    <name evidence="7" type="ORF">BIU88_00855</name>
</gene>
<dbReference type="KEGG" id="clz:BIU88_00855"/>
<keyword evidence="8" id="KW-1185">Reference proteome</keyword>
<dbReference type="GO" id="GO:0090313">
    <property type="term" value="P:regulation of protein targeting to membrane"/>
    <property type="evidence" value="ECO:0007669"/>
    <property type="project" value="TreeGrafter"/>
</dbReference>
<reference evidence="7" key="1">
    <citation type="submission" date="2016-09" db="EMBL/GenBank/DDBJ databases">
        <title>Genome sequence of Chlorobaculum limnaeum.</title>
        <authorList>
            <person name="Liu Z."/>
            <person name="Tank M."/>
            <person name="Bryant D.A."/>
        </authorList>
    </citation>
    <scope>NUCLEOTIDE SEQUENCE [LARGE SCALE GENOMIC DNA]</scope>
    <source>
        <strain evidence="7">DSM 1677</strain>
    </source>
</reference>
<dbReference type="PANTHER" id="PTHR30441">
    <property type="entry name" value="DUF748 DOMAIN-CONTAINING PROTEIN"/>
    <property type="match status" value="1"/>
</dbReference>
<feature type="transmembrane region" description="Helical" evidence="5">
    <location>
        <begin position="7"/>
        <end position="30"/>
    </location>
</feature>
<dbReference type="GO" id="GO:0009306">
    <property type="term" value="P:protein secretion"/>
    <property type="evidence" value="ECO:0007669"/>
    <property type="project" value="InterPro"/>
</dbReference>
<protein>
    <recommendedName>
        <fullName evidence="6">Translocation and assembly module TamB C-terminal domain-containing protein</fullName>
    </recommendedName>
</protein>
<dbReference type="Pfam" id="PF04357">
    <property type="entry name" value="TamB"/>
    <property type="match status" value="1"/>
</dbReference>
<feature type="domain" description="Translocation and assembly module TamB C-terminal" evidence="6">
    <location>
        <begin position="1038"/>
        <end position="1479"/>
    </location>
</feature>
<evidence type="ECO:0000256" key="5">
    <source>
        <dbReference type="SAM" id="Phobius"/>
    </source>
</evidence>
<sequence>MDRVRKFSFFLMTAASAIIIMLVIAAALVLNSGMIDLFAKKQLLSLFNNEYQGRLELKEVKLRFPDQVTLVNPGIFEEKAAQPAARADSITLKFNFLSLLRPKITLLSFKEVDVDGPQVNIAEYPDGKFNIEKIFTRKRPDDPEVLAIEKFRARRLKVRNGSLSWKPDNAPAYRLQNLRIDMSKAFVAKYEFMGTIKQMQFTMPDRGLTLKKGSGSLAFSSVRSDVLGLDLETAKSHAKLSISVDGLDIFSGITKKKLLKNRTFIHVESLSLDTSELNRFISIPALPAGVYQLKGDAKGTFANLEILPVSIEHGDSRIAFKGEMLNPLDPESLSFNLQIDKSTLSPALLTKVLDDERYRKLAREAKGISFTGMLRGRLDEWMTGIDFKTAIGSGSTEFETKRLAGGKYEVDGAFTLEKTEPHRLLDLGEVKSGFSGLGSFSGSLGASGIETAHFEASVKNAFWQQQTISSGSVTLDLKGKKLDLSTDLKSPDGGSLVMAGLIDFSTLAPSYEAGGTVRKLDLSKATGLQDFRSDLNGRFDVKGQGLDLASLNLKASMVLEPSSFSDFRFRERSAVSASVVQSAGSSSVSLESEAFDFSVQGNASMARMIETIQMASACIARETGNAAAVPLPQGQSPWTFTYRLTVRDLAPLRPLLPAKELQFRGTASGKAAWEGGRLLLDTDISSPSLSNSPSLRMDNAAMTGSIQCASAGVETARLSGTAGSMSLFGRELRSLRLNASFDNDRLDASFDVAMPQFTEKLSAAFTARRVGNVAAVSIDRLALTTPKGIWQSAPGGTLEVAKDFLRFNRVRFEKGAQSLQLDGLLSNEVSGTFRGTLANIDLAEANYFLLDPALKAMSGAVNASFTVSGTPGAKTGDLDLRGSGVTYDELNIGAIHLTARHSGDQLRFEYESRGAAAQNGSRALLPVNTIRGSGTIPLVLNYSPVEIRIPENRPLRIALNSDDLSARIITWIVPIFDRAEGVIPTGLRITGTMPKPDIFLTTLLRDTRIRVGPTQVTYRVNGEITGTPSRIDLGRIELRDSQENSGTISGMIGLDGLKPVTVNLAASFRDLLLYSKKDMKDDTSFGTISGTTNNLRFYGDMTAPVAEGNLMLTSANFSLYRKGSSESAKYIGVEKYITFVPRRPAPKPVETAAAPVSAQFHYNLLDILQIRNLRLSFSAPIKGAMIFDRIRGERIEATLSNLSLLVNKAGQRFSLLGSVDITGGKYTFSNTSFDLENSGRVSWNNDEIREGRLIDIYGGKQVTATDVQTGERDNVKLLIAVSGTIEKPNVRMGYYLNDDPQPWSAVNMIGRQSSHIDPNADLNVISMLFSRQWYLHPEGQASRGVSPVSSVGISAGTGLLSSQVSNIVQNLAGLESFNLNLGTGAKGNLSGLELSYAMLVPGTSGKIRFVGTNTTPIAGSSNTTNYYNGSSQKIEYRVSPKVYVEAFRSYGMAGNDAAYINLQKPSENWGVSVSYREKFHTWSQFWNNLFGGKKKEKEKDKKE</sequence>
<evidence type="ECO:0000313" key="7">
    <source>
        <dbReference type="EMBL" id="AOS82824.1"/>
    </source>
</evidence>
<name>A0A1D8D3P4_CHLLM</name>
<keyword evidence="4 5" id="KW-0472">Membrane</keyword>
<evidence type="ECO:0000256" key="2">
    <source>
        <dbReference type="ARBA" id="ARBA00022692"/>
    </source>
</evidence>
<dbReference type="InterPro" id="IPR052894">
    <property type="entry name" value="AsmA-related"/>
</dbReference>
<dbReference type="OrthoDB" id="9811276at2"/>
<dbReference type="GO" id="GO:0005886">
    <property type="term" value="C:plasma membrane"/>
    <property type="evidence" value="ECO:0007669"/>
    <property type="project" value="InterPro"/>
</dbReference>
<dbReference type="Proteomes" id="UP000095185">
    <property type="component" value="Chromosome"/>
</dbReference>
<keyword evidence="2 5" id="KW-0812">Transmembrane</keyword>
<evidence type="ECO:0000256" key="3">
    <source>
        <dbReference type="ARBA" id="ARBA00022989"/>
    </source>
</evidence>
<accession>A0A1D8D3P4</accession>
<evidence type="ECO:0000256" key="4">
    <source>
        <dbReference type="ARBA" id="ARBA00023136"/>
    </source>
</evidence>
<dbReference type="InterPro" id="IPR007452">
    <property type="entry name" value="TamB_C"/>
</dbReference>
<keyword evidence="3 5" id="KW-1133">Transmembrane helix</keyword>
<proteinExistence type="predicted"/>
<dbReference type="PANTHER" id="PTHR30441:SF4">
    <property type="entry name" value="PROTEIN ASMA"/>
    <property type="match status" value="1"/>
</dbReference>
<evidence type="ECO:0000313" key="8">
    <source>
        <dbReference type="Proteomes" id="UP000095185"/>
    </source>
</evidence>
<comment type="subcellular location">
    <subcellularLocation>
        <location evidence="1">Membrane</location>
        <topology evidence="1">Single-pass membrane protein</topology>
    </subcellularLocation>
</comment>
<dbReference type="STRING" id="274537.BIU88_00855"/>
<evidence type="ECO:0000259" key="6">
    <source>
        <dbReference type="Pfam" id="PF04357"/>
    </source>
</evidence>
<dbReference type="EMBL" id="CP017305">
    <property type="protein sequence ID" value="AOS82824.1"/>
    <property type="molecule type" value="Genomic_DNA"/>
</dbReference>
<evidence type="ECO:0000256" key="1">
    <source>
        <dbReference type="ARBA" id="ARBA00004167"/>
    </source>
</evidence>